<dbReference type="AlphaFoldDB" id="A0A1Y2L9V5"/>
<keyword evidence="11" id="KW-1185">Reference proteome</keyword>
<dbReference type="Proteomes" id="UP000193396">
    <property type="component" value="Unassembled WGS sequence"/>
</dbReference>
<evidence type="ECO:0000256" key="1">
    <source>
        <dbReference type="ARBA" id="ARBA00005049"/>
    </source>
</evidence>
<evidence type="ECO:0000256" key="5">
    <source>
        <dbReference type="ARBA" id="ARBA00022573"/>
    </source>
</evidence>
<dbReference type="EMBL" id="JFKB01000009">
    <property type="protein sequence ID" value="OSQ47240.1"/>
    <property type="molecule type" value="Genomic_DNA"/>
</dbReference>
<dbReference type="Gene3D" id="3.40.50.10210">
    <property type="match status" value="1"/>
</dbReference>
<dbReference type="InterPro" id="IPR023195">
    <property type="entry name" value="Nict_dMeBzImd_PRibTrfase_N"/>
</dbReference>
<gene>
    <name evidence="10" type="ORF">TALK_14195</name>
</gene>
<evidence type="ECO:0000313" key="11">
    <source>
        <dbReference type="Proteomes" id="UP000193396"/>
    </source>
</evidence>
<comment type="catalytic activity">
    <reaction evidence="8">
        <text>5,6-dimethylbenzimidazole + nicotinate beta-D-ribonucleotide = alpha-ribazole 5'-phosphate + nicotinate + H(+)</text>
        <dbReference type="Rhea" id="RHEA:11196"/>
        <dbReference type="ChEBI" id="CHEBI:15378"/>
        <dbReference type="ChEBI" id="CHEBI:15890"/>
        <dbReference type="ChEBI" id="CHEBI:32544"/>
        <dbReference type="ChEBI" id="CHEBI:57502"/>
        <dbReference type="ChEBI" id="CHEBI:57918"/>
        <dbReference type="EC" id="2.4.2.21"/>
    </reaction>
</comment>
<evidence type="ECO:0000256" key="9">
    <source>
        <dbReference type="NCBIfam" id="TIGR03160"/>
    </source>
</evidence>
<sequence length="340" mass="36094">MLRSITSMDDIRRLLKVLPGPDEEAAIQAVKHDSRLTKPRGSLGRLEEIVLWLSRWQSRDVPVMGRPQSCVFAGNHGIACYNVSAFPAAVTRQMVENFTRGGAAINQLAGVLGAEVTVRALHLDQPTQDFTIEPAMSEASCVEAFCVGFDAVDPDATLLCPGEMGIGNTTSAAAICHLLWGGRAADWIGIGTGIDKAQYERKVDVVARSYQLHGDVVTDGLDVLQRVGGLEIVAMAGAIFGARWLRIPVMLDGFICGAAAATLFATSRDSLMHCMVGHGSSEPGHRLLLERIGKRPLLDLDLRLGEGTGAVIAGLIARAAVACHSGMASFEDAGVDSGHL</sequence>
<dbReference type="InterPro" id="IPR036087">
    <property type="entry name" value="Nict_dMeBzImd_PRibTrfase_sf"/>
</dbReference>
<protein>
    <recommendedName>
        <fullName evidence="4 9">Nicotinate-nucleotide--dimethylbenzimidazole phosphoribosyltransferase</fullName>
        <ecNumber evidence="3 9">2.4.2.21</ecNumber>
    </recommendedName>
</protein>
<dbReference type="CDD" id="cd02439">
    <property type="entry name" value="DMB-PRT_CobT"/>
    <property type="match status" value="1"/>
</dbReference>
<dbReference type="Gene3D" id="1.10.1610.10">
    <property type="match status" value="1"/>
</dbReference>
<evidence type="ECO:0000313" key="10">
    <source>
        <dbReference type="EMBL" id="OSQ47240.1"/>
    </source>
</evidence>
<dbReference type="PANTHER" id="PTHR43463">
    <property type="entry name" value="NICOTINATE-NUCLEOTIDE--DIMETHYLBENZIMIDAZOLE PHOSPHORIBOSYLTRANSFERASE"/>
    <property type="match status" value="1"/>
</dbReference>
<dbReference type="UniPathway" id="UPA00061">
    <property type="reaction ID" value="UER00516"/>
</dbReference>
<keyword evidence="7 10" id="KW-0808">Transferase</keyword>
<evidence type="ECO:0000256" key="4">
    <source>
        <dbReference type="ARBA" id="ARBA00015486"/>
    </source>
</evidence>
<dbReference type="NCBIfam" id="NF000996">
    <property type="entry name" value="PRK00105.1"/>
    <property type="match status" value="1"/>
</dbReference>
<comment type="caution">
    <text evidence="10">The sequence shown here is derived from an EMBL/GenBank/DDBJ whole genome shotgun (WGS) entry which is preliminary data.</text>
</comment>
<dbReference type="SUPFAM" id="SSF52733">
    <property type="entry name" value="Nicotinate mononucleotide:5,6-dimethylbenzimidazole phosphoribosyltransferase (CobT)"/>
    <property type="match status" value="1"/>
</dbReference>
<dbReference type="Pfam" id="PF02277">
    <property type="entry name" value="DBI_PRT"/>
    <property type="match status" value="1"/>
</dbReference>
<comment type="pathway">
    <text evidence="1">Nucleoside biosynthesis; alpha-ribazole biosynthesis; alpha-ribazole from 5,6-dimethylbenzimidazole: step 1/2.</text>
</comment>
<keyword evidence="6 10" id="KW-0328">Glycosyltransferase</keyword>
<reference evidence="10 11" key="1">
    <citation type="submission" date="2014-03" db="EMBL/GenBank/DDBJ databases">
        <title>The draft genome sequence of Thalassospira alkalitolerans JCM 18968.</title>
        <authorList>
            <person name="Lai Q."/>
            <person name="Shao Z."/>
        </authorList>
    </citation>
    <scope>NUCLEOTIDE SEQUENCE [LARGE SCALE GENOMIC DNA]</scope>
    <source>
        <strain evidence="10 11">JCM 18968</strain>
    </source>
</reference>
<accession>A0A1Y2L9V5</accession>
<evidence type="ECO:0000256" key="3">
    <source>
        <dbReference type="ARBA" id="ARBA00011991"/>
    </source>
</evidence>
<dbReference type="GO" id="GO:0009236">
    <property type="term" value="P:cobalamin biosynthetic process"/>
    <property type="evidence" value="ECO:0007669"/>
    <property type="project" value="UniProtKB-UniRule"/>
</dbReference>
<dbReference type="InterPro" id="IPR017846">
    <property type="entry name" value="Nict_dMeBzImd_PRibTrfase_bact"/>
</dbReference>
<evidence type="ECO:0000256" key="7">
    <source>
        <dbReference type="ARBA" id="ARBA00022679"/>
    </source>
</evidence>
<dbReference type="GO" id="GO:0008939">
    <property type="term" value="F:nicotinate-nucleotide-dimethylbenzimidazole phosphoribosyltransferase activity"/>
    <property type="evidence" value="ECO:0007669"/>
    <property type="project" value="UniProtKB-UniRule"/>
</dbReference>
<name>A0A1Y2L9V5_9PROT</name>
<evidence type="ECO:0000256" key="8">
    <source>
        <dbReference type="ARBA" id="ARBA00047340"/>
    </source>
</evidence>
<dbReference type="InterPro" id="IPR003200">
    <property type="entry name" value="Nict_dMeBzImd_PRibTrfase"/>
</dbReference>
<organism evidence="10 11">
    <name type="scientific">Thalassospira alkalitolerans</name>
    <dbReference type="NCBI Taxonomy" id="1293890"/>
    <lineage>
        <taxon>Bacteria</taxon>
        <taxon>Pseudomonadati</taxon>
        <taxon>Pseudomonadota</taxon>
        <taxon>Alphaproteobacteria</taxon>
        <taxon>Rhodospirillales</taxon>
        <taxon>Thalassospiraceae</taxon>
        <taxon>Thalassospira</taxon>
    </lineage>
</organism>
<dbReference type="NCBIfam" id="TIGR03160">
    <property type="entry name" value="cobT_DBIPRT"/>
    <property type="match status" value="1"/>
</dbReference>
<dbReference type="PANTHER" id="PTHR43463:SF1">
    <property type="entry name" value="NICOTINATE-NUCLEOTIDE--DIMETHYLBENZIMIDAZOLE PHOSPHORIBOSYLTRANSFERASE"/>
    <property type="match status" value="1"/>
</dbReference>
<comment type="similarity">
    <text evidence="2">Belongs to the CobT family.</text>
</comment>
<evidence type="ECO:0000256" key="2">
    <source>
        <dbReference type="ARBA" id="ARBA00007110"/>
    </source>
</evidence>
<evidence type="ECO:0000256" key="6">
    <source>
        <dbReference type="ARBA" id="ARBA00022676"/>
    </source>
</evidence>
<keyword evidence="5" id="KW-0169">Cobalamin biosynthesis</keyword>
<proteinExistence type="inferred from homology"/>
<dbReference type="STRING" id="1293890.TALK_14195"/>
<dbReference type="EC" id="2.4.2.21" evidence="3 9"/>